<protein>
    <recommendedName>
        <fullName evidence="4">superoxide dismutase</fullName>
        <ecNumber evidence="4">1.15.1.1</ecNumber>
    </recommendedName>
</protein>
<evidence type="ECO:0000259" key="13">
    <source>
        <dbReference type="Pfam" id="PF00080"/>
    </source>
</evidence>
<comment type="similarity">
    <text evidence="3">Belongs to the Cu-Zn superoxide dismutase family.</text>
</comment>
<evidence type="ECO:0000256" key="9">
    <source>
        <dbReference type="ARBA" id="ARBA00023008"/>
    </source>
</evidence>
<comment type="caution">
    <text evidence="14">The sequence shown here is derived from an EMBL/GenBank/DDBJ whole genome shotgun (WGS) entry which is preliminary data.</text>
</comment>
<evidence type="ECO:0000256" key="6">
    <source>
        <dbReference type="ARBA" id="ARBA00022833"/>
    </source>
</evidence>
<evidence type="ECO:0000256" key="2">
    <source>
        <dbReference type="ARBA" id="ARBA00001947"/>
    </source>
</evidence>
<evidence type="ECO:0000256" key="7">
    <source>
        <dbReference type="ARBA" id="ARBA00022862"/>
    </source>
</evidence>
<keyword evidence="6" id="KW-0862">Zinc</keyword>
<evidence type="ECO:0000313" key="14">
    <source>
        <dbReference type="EMBL" id="ORX97193.1"/>
    </source>
</evidence>
<dbReference type="FunFam" id="2.60.40.200:FF:000003">
    <property type="entry name" value="Superoxide dismutase [Cu-Zn], chloroplastic"/>
    <property type="match status" value="1"/>
</dbReference>
<dbReference type="AlphaFoldDB" id="A0A1Y1YH44"/>
<feature type="signal peptide" evidence="12">
    <location>
        <begin position="1"/>
        <end position="24"/>
    </location>
</feature>
<evidence type="ECO:0000256" key="12">
    <source>
        <dbReference type="SAM" id="SignalP"/>
    </source>
</evidence>
<proteinExistence type="inferred from homology"/>
<organism evidence="14 15">
    <name type="scientific">Basidiobolus meristosporus CBS 931.73</name>
    <dbReference type="NCBI Taxonomy" id="1314790"/>
    <lineage>
        <taxon>Eukaryota</taxon>
        <taxon>Fungi</taxon>
        <taxon>Fungi incertae sedis</taxon>
        <taxon>Zoopagomycota</taxon>
        <taxon>Entomophthoromycotina</taxon>
        <taxon>Basidiobolomycetes</taxon>
        <taxon>Basidiobolales</taxon>
        <taxon>Basidiobolaceae</taxon>
        <taxon>Basidiobolus</taxon>
    </lineage>
</organism>
<dbReference type="PANTHER" id="PTHR10003">
    <property type="entry name" value="SUPEROXIDE DISMUTASE CU-ZN -RELATED"/>
    <property type="match status" value="1"/>
</dbReference>
<comment type="catalytic activity">
    <reaction evidence="11">
        <text>2 superoxide + 2 H(+) = H2O2 + O2</text>
        <dbReference type="Rhea" id="RHEA:20696"/>
        <dbReference type="ChEBI" id="CHEBI:15378"/>
        <dbReference type="ChEBI" id="CHEBI:15379"/>
        <dbReference type="ChEBI" id="CHEBI:16240"/>
        <dbReference type="ChEBI" id="CHEBI:18421"/>
        <dbReference type="EC" id="1.15.1.1"/>
    </reaction>
</comment>
<evidence type="ECO:0000256" key="8">
    <source>
        <dbReference type="ARBA" id="ARBA00023002"/>
    </source>
</evidence>
<dbReference type="CDD" id="cd00305">
    <property type="entry name" value="Cu-Zn_Superoxide_Dismutase"/>
    <property type="match status" value="1"/>
</dbReference>
<keyword evidence="12" id="KW-0732">Signal</keyword>
<dbReference type="InterPro" id="IPR036423">
    <property type="entry name" value="SOD-like_Cu/Zn_dom_sf"/>
</dbReference>
<dbReference type="Pfam" id="PF00080">
    <property type="entry name" value="Sod_Cu"/>
    <property type="match status" value="1"/>
</dbReference>
<sequence>MTNAFTKAVVILSVLTISTLTATAQEMDTDSAIAKFTAGGKGVTGTVEFIQRNEGIEIIGSVQGLPEGKHGFHIHEKGNLDDSCNAAGGHYNPFKKSHGGPDSAERHVGDLGNIEADSSGTANFTITDHIIELEGPNSIIGRALVIHEGKDDLGKGGNAASLINGDAKGRIACGIIQPNRIA</sequence>
<dbReference type="EMBL" id="MCFE01000137">
    <property type="protein sequence ID" value="ORX97193.1"/>
    <property type="molecule type" value="Genomic_DNA"/>
</dbReference>
<evidence type="ECO:0000256" key="11">
    <source>
        <dbReference type="ARBA" id="ARBA00049204"/>
    </source>
</evidence>
<keyword evidence="8" id="KW-0560">Oxidoreductase</keyword>
<evidence type="ECO:0000313" key="15">
    <source>
        <dbReference type="Proteomes" id="UP000193498"/>
    </source>
</evidence>
<dbReference type="Proteomes" id="UP000193498">
    <property type="component" value="Unassembled WGS sequence"/>
</dbReference>
<comment type="cofactor">
    <cofactor evidence="1">
        <name>Cu cation</name>
        <dbReference type="ChEBI" id="CHEBI:23378"/>
    </cofactor>
</comment>
<keyword evidence="5" id="KW-0479">Metal-binding</keyword>
<dbReference type="OrthoDB" id="2015551at2759"/>
<dbReference type="SUPFAM" id="SSF49329">
    <property type="entry name" value="Cu,Zn superoxide dismutase-like"/>
    <property type="match status" value="1"/>
</dbReference>
<evidence type="ECO:0000256" key="4">
    <source>
        <dbReference type="ARBA" id="ARBA00012682"/>
    </source>
</evidence>
<dbReference type="EC" id="1.15.1.1" evidence="4"/>
<dbReference type="Gene3D" id="2.60.40.200">
    <property type="entry name" value="Superoxide dismutase, copper/zinc binding domain"/>
    <property type="match status" value="1"/>
</dbReference>
<keyword evidence="15" id="KW-1185">Reference proteome</keyword>
<evidence type="ECO:0000256" key="10">
    <source>
        <dbReference type="ARBA" id="ARBA00023157"/>
    </source>
</evidence>
<gene>
    <name evidence="14" type="ORF">K493DRAFT_336638</name>
</gene>
<dbReference type="InParanoid" id="A0A1Y1YH44"/>
<evidence type="ECO:0000256" key="3">
    <source>
        <dbReference type="ARBA" id="ARBA00010457"/>
    </source>
</evidence>
<keyword evidence="9" id="KW-0186">Copper</keyword>
<dbReference type="GO" id="GO:0005507">
    <property type="term" value="F:copper ion binding"/>
    <property type="evidence" value="ECO:0007669"/>
    <property type="project" value="InterPro"/>
</dbReference>
<dbReference type="GO" id="GO:0004784">
    <property type="term" value="F:superoxide dismutase activity"/>
    <property type="evidence" value="ECO:0007669"/>
    <property type="project" value="UniProtKB-EC"/>
</dbReference>
<keyword evidence="10" id="KW-1015">Disulfide bond</keyword>
<dbReference type="STRING" id="1314790.A0A1Y1YH44"/>
<evidence type="ECO:0000256" key="1">
    <source>
        <dbReference type="ARBA" id="ARBA00001935"/>
    </source>
</evidence>
<accession>A0A1Y1YH44</accession>
<comment type="cofactor">
    <cofactor evidence="2">
        <name>Zn(2+)</name>
        <dbReference type="ChEBI" id="CHEBI:29105"/>
    </cofactor>
</comment>
<dbReference type="InterPro" id="IPR001424">
    <property type="entry name" value="SOD_Cu_Zn_dom"/>
</dbReference>
<feature type="chain" id="PRO_5012350010" description="superoxide dismutase" evidence="12">
    <location>
        <begin position="25"/>
        <end position="182"/>
    </location>
</feature>
<feature type="domain" description="Superoxide dismutase copper/zinc binding" evidence="13">
    <location>
        <begin position="43"/>
        <end position="176"/>
    </location>
</feature>
<name>A0A1Y1YH44_9FUNG</name>
<evidence type="ECO:0000256" key="5">
    <source>
        <dbReference type="ARBA" id="ARBA00022723"/>
    </source>
</evidence>
<dbReference type="InterPro" id="IPR024134">
    <property type="entry name" value="SOD_Cu/Zn_/chaperone"/>
</dbReference>
<dbReference type="PRINTS" id="PR00068">
    <property type="entry name" value="CUZNDISMTASE"/>
</dbReference>
<reference evidence="14 15" key="1">
    <citation type="submission" date="2016-07" db="EMBL/GenBank/DDBJ databases">
        <title>Pervasive Adenine N6-methylation of Active Genes in Fungi.</title>
        <authorList>
            <consortium name="DOE Joint Genome Institute"/>
            <person name="Mondo S.J."/>
            <person name="Dannebaum R.O."/>
            <person name="Kuo R.C."/>
            <person name="Labutti K."/>
            <person name="Haridas S."/>
            <person name="Kuo A."/>
            <person name="Salamov A."/>
            <person name="Ahrendt S.R."/>
            <person name="Lipzen A."/>
            <person name="Sullivan W."/>
            <person name="Andreopoulos W.B."/>
            <person name="Clum A."/>
            <person name="Lindquist E."/>
            <person name="Daum C."/>
            <person name="Ramamoorthy G.K."/>
            <person name="Gryganskyi A."/>
            <person name="Culley D."/>
            <person name="Magnuson J.K."/>
            <person name="James T.Y."/>
            <person name="O'Malley M.A."/>
            <person name="Stajich J.E."/>
            <person name="Spatafora J.W."/>
            <person name="Visel A."/>
            <person name="Grigoriev I.V."/>
        </authorList>
    </citation>
    <scope>NUCLEOTIDE SEQUENCE [LARGE SCALE GENOMIC DNA]</scope>
    <source>
        <strain evidence="14 15">CBS 931.73</strain>
    </source>
</reference>
<keyword evidence="7" id="KW-0049">Antioxidant</keyword>